<reference evidence="3 4" key="1">
    <citation type="submission" date="2011-10" db="EMBL/GenBank/DDBJ databases">
        <title>The Noncontiguous Finished genome of Thermanaerovibrio velox DSM 12556.</title>
        <authorList>
            <consortium name="US DOE Joint Genome Institute (JGI-PGF)"/>
            <person name="Lucas S."/>
            <person name="Copeland A."/>
            <person name="Lapidus A."/>
            <person name="Glavina del Rio T."/>
            <person name="Dalin E."/>
            <person name="Tice H."/>
            <person name="Bruce D."/>
            <person name="Goodwin L."/>
            <person name="Pitluck S."/>
            <person name="Peters L."/>
            <person name="Mikhailova N."/>
            <person name="Teshima H."/>
            <person name="Kyrpides N."/>
            <person name="Mavromatis K."/>
            <person name="Ivanova N."/>
            <person name="Markowitz V."/>
            <person name="Cheng J.-F."/>
            <person name="Hugenholtz P."/>
            <person name="Woyke T."/>
            <person name="Wu D."/>
            <person name="Spring S."/>
            <person name="Brambilla E.-M."/>
            <person name="Klenk H.-P."/>
            <person name="Eisen J.A."/>
        </authorList>
    </citation>
    <scope>NUCLEOTIDE SEQUENCE [LARGE SCALE GENOMIC DNA]</scope>
    <source>
        <strain evidence="3 4">DSM 12556</strain>
    </source>
</reference>
<sequence>MTKVNRGYRAAKGTALLYLMAALLLNLLHAPAEGAPRASSVTIRREINGVKLTVEYPRVEGGAKGAAKLSINRALRQEALKAMEDMMQLVRSYGVTSNPDPKSFYGERRSSVTFLKGNFISVVNRGFISLPQLAHPFTSLSSATYDLNTGEKVTLQRLFKEGWQKRIGEAVNRIAKERMAKDELLLNEGQDLPSPEDYASSFYLKSNPMSLVVYWERYRFTPGVYGDVEFHIPLKDLEDLIRENALKPR</sequence>
<evidence type="ECO:0000256" key="1">
    <source>
        <dbReference type="SAM" id="SignalP"/>
    </source>
</evidence>
<keyword evidence="4" id="KW-1185">Reference proteome</keyword>
<dbReference type="STRING" id="926567.TheveDRAFT_0039"/>
<dbReference type="eggNOG" id="COG5513">
    <property type="taxonomic scope" value="Bacteria"/>
</dbReference>
<feature type="domain" description="DUF3298" evidence="2">
    <location>
        <begin position="158"/>
        <end position="234"/>
    </location>
</feature>
<name>H0UMT3_9BACT</name>
<gene>
    <name evidence="3" type="ORF">TheveDRAFT_0039</name>
</gene>
<dbReference type="Gene3D" id="3.90.640.20">
    <property type="entry name" value="Heat-shock cognate protein, ATPase"/>
    <property type="match status" value="1"/>
</dbReference>
<organism evidence="3 4">
    <name type="scientific">Thermanaerovibrio velox DSM 12556</name>
    <dbReference type="NCBI Taxonomy" id="926567"/>
    <lineage>
        <taxon>Bacteria</taxon>
        <taxon>Thermotogati</taxon>
        <taxon>Synergistota</taxon>
        <taxon>Synergistia</taxon>
        <taxon>Synergistales</taxon>
        <taxon>Synergistaceae</taxon>
        <taxon>Thermanaerovibrio</taxon>
    </lineage>
</organism>
<dbReference type="InterPro" id="IPR037126">
    <property type="entry name" value="PdaC/RsiV-like_sf"/>
</dbReference>
<dbReference type="InterPro" id="IPR021729">
    <property type="entry name" value="DUF3298"/>
</dbReference>
<feature type="chain" id="PRO_5003540908" description="DUF3298 domain-containing protein" evidence="1">
    <location>
        <begin position="35"/>
        <end position="249"/>
    </location>
</feature>
<protein>
    <recommendedName>
        <fullName evidence="2">DUF3298 domain-containing protein</fullName>
    </recommendedName>
</protein>
<dbReference type="OrthoDB" id="95211at2"/>
<proteinExistence type="predicted"/>
<evidence type="ECO:0000313" key="4">
    <source>
        <dbReference type="Proteomes" id="UP000005730"/>
    </source>
</evidence>
<dbReference type="Pfam" id="PF11738">
    <property type="entry name" value="DUF3298"/>
    <property type="match status" value="1"/>
</dbReference>
<dbReference type="AlphaFoldDB" id="H0UMT3"/>
<dbReference type="Gene3D" id="3.30.565.40">
    <property type="entry name" value="Fervidobacterium nodosum Rt17-B1 like"/>
    <property type="match status" value="1"/>
</dbReference>
<dbReference type="RefSeq" id="WP_006582719.1">
    <property type="nucleotide sequence ID" value="NZ_CM001377.1"/>
</dbReference>
<accession>H0UMT3</accession>
<keyword evidence="1" id="KW-0732">Signal</keyword>
<dbReference type="EMBL" id="CM001377">
    <property type="protein sequence ID" value="EHM09228.1"/>
    <property type="molecule type" value="Genomic_DNA"/>
</dbReference>
<evidence type="ECO:0000313" key="3">
    <source>
        <dbReference type="EMBL" id="EHM09228.1"/>
    </source>
</evidence>
<dbReference type="HOGENOM" id="CLU_1174977_0_0_0"/>
<dbReference type="Proteomes" id="UP000005730">
    <property type="component" value="Chromosome"/>
</dbReference>
<evidence type="ECO:0000259" key="2">
    <source>
        <dbReference type="Pfam" id="PF11738"/>
    </source>
</evidence>
<feature type="signal peptide" evidence="1">
    <location>
        <begin position="1"/>
        <end position="34"/>
    </location>
</feature>